<dbReference type="GO" id="GO:0005737">
    <property type="term" value="C:cytoplasm"/>
    <property type="evidence" value="ECO:0007669"/>
    <property type="project" value="UniProtKB-SubCell"/>
</dbReference>
<evidence type="ECO:0000256" key="5">
    <source>
        <dbReference type="ARBA" id="ARBA00022840"/>
    </source>
</evidence>
<dbReference type="InterPro" id="IPR003850">
    <property type="entry name" value="PurS"/>
</dbReference>
<accession>A0A6N6M2D8</accession>
<evidence type="ECO:0000256" key="2">
    <source>
        <dbReference type="ARBA" id="ARBA00022598"/>
    </source>
</evidence>
<dbReference type="InterPro" id="IPR036604">
    <property type="entry name" value="PurS-like_sf"/>
</dbReference>
<dbReference type="PANTHER" id="PTHR34696">
    <property type="entry name" value="PHOSPHORIBOSYLFORMYLGLYCINAMIDINE SYNTHASE SUBUNIT PURS"/>
    <property type="match status" value="1"/>
</dbReference>
<dbReference type="Pfam" id="PF02700">
    <property type="entry name" value="PurS"/>
    <property type="match status" value="1"/>
</dbReference>
<evidence type="ECO:0000256" key="1">
    <source>
        <dbReference type="ARBA" id="ARBA00022490"/>
    </source>
</evidence>
<protein>
    <recommendedName>
        <fullName evidence="6">Phosphoribosylformylglycinamidine synthase subunit PurS</fullName>
        <shortName evidence="6">FGAM synthase</shortName>
        <ecNumber evidence="6">6.3.5.3</ecNumber>
    </recommendedName>
    <alternativeName>
        <fullName evidence="6">Formylglycinamide ribonucleotide amidotransferase subunit III</fullName>
        <shortName evidence="6">FGAR amidotransferase III</shortName>
        <shortName evidence="6">FGAR-AT III</shortName>
    </alternativeName>
    <alternativeName>
        <fullName evidence="6">Phosphoribosylformylglycinamidine synthase subunit III</fullName>
    </alternativeName>
</protein>
<comment type="catalytic activity">
    <reaction evidence="6">
        <text>N(2)-formyl-N(1)-(5-phospho-beta-D-ribosyl)glycinamide + L-glutamine + ATP + H2O = 2-formamido-N(1)-(5-O-phospho-beta-D-ribosyl)acetamidine + L-glutamate + ADP + phosphate + H(+)</text>
        <dbReference type="Rhea" id="RHEA:17129"/>
        <dbReference type="ChEBI" id="CHEBI:15377"/>
        <dbReference type="ChEBI" id="CHEBI:15378"/>
        <dbReference type="ChEBI" id="CHEBI:29985"/>
        <dbReference type="ChEBI" id="CHEBI:30616"/>
        <dbReference type="ChEBI" id="CHEBI:43474"/>
        <dbReference type="ChEBI" id="CHEBI:58359"/>
        <dbReference type="ChEBI" id="CHEBI:147286"/>
        <dbReference type="ChEBI" id="CHEBI:147287"/>
        <dbReference type="ChEBI" id="CHEBI:456216"/>
        <dbReference type="EC" id="6.3.5.3"/>
    </reaction>
</comment>
<dbReference type="UniPathway" id="UPA00074">
    <property type="reaction ID" value="UER00128"/>
</dbReference>
<keyword evidence="2 6" id="KW-0436">Ligase</keyword>
<dbReference type="NCBIfam" id="TIGR00302">
    <property type="entry name" value="phosphoribosylformylglycinamidine synthase subunit PurS"/>
    <property type="match status" value="1"/>
</dbReference>
<evidence type="ECO:0000256" key="4">
    <source>
        <dbReference type="ARBA" id="ARBA00022755"/>
    </source>
</evidence>
<dbReference type="GO" id="GO:0005524">
    <property type="term" value="F:ATP binding"/>
    <property type="evidence" value="ECO:0007669"/>
    <property type="project" value="UniProtKB-UniRule"/>
</dbReference>
<dbReference type="PANTHER" id="PTHR34696:SF1">
    <property type="entry name" value="PHOSPHORIBOSYLFORMYLGLYCINAMIDINE SYNTHASE SUBUNIT PURS"/>
    <property type="match status" value="1"/>
</dbReference>
<comment type="function">
    <text evidence="6">Part of the phosphoribosylformylglycinamidine synthase complex involved in the purines biosynthetic pathway. Catalyzes the ATP-dependent conversion of formylglycinamide ribonucleotide (FGAR) and glutamine to yield formylglycinamidine ribonucleotide (FGAM) and glutamate. The FGAM synthase complex is composed of three subunits. PurQ produces an ammonia molecule by converting glutamine to glutamate. PurL transfers the ammonia molecule to FGAR to form FGAM in an ATP-dependent manner. PurS interacts with PurQ and PurL and is thought to assist in the transfer of the ammonia molecule from PurQ to PurL.</text>
</comment>
<evidence type="ECO:0000256" key="3">
    <source>
        <dbReference type="ARBA" id="ARBA00022741"/>
    </source>
</evidence>
<dbReference type="OrthoDB" id="9799101at2"/>
<dbReference type="Proteomes" id="UP000435357">
    <property type="component" value="Unassembled WGS sequence"/>
</dbReference>
<dbReference type="RefSeq" id="WP_151168718.1">
    <property type="nucleotide sequence ID" value="NZ_WACR01000008.1"/>
</dbReference>
<keyword evidence="5 6" id="KW-0067">ATP-binding</keyword>
<dbReference type="GO" id="GO:0004642">
    <property type="term" value="F:phosphoribosylformylglycinamidine synthase activity"/>
    <property type="evidence" value="ECO:0007669"/>
    <property type="project" value="UniProtKB-UniRule"/>
</dbReference>
<dbReference type="HAMAP" id="MF_01926">
    <property type="entry name" value="PurS"/>
    <property type="match status" value="1"/>
</dbReference>
<evidence type="ECO:0000256" key="6">
    <source>
        <dbReference type="HAMAP-Rule" id="MF_01926"/>
    </source>
</evidence>
<keyword evidence="4 6" id="KW-0658">Purine biosynthesis</keyword>
<reference evidence="7 8" key="1">
    <citation type="submission" date="2019-09" db="EMBL/GenBank/DDBJ databases">
        <title>Genomes of Cryomorphaceae.</title>
        <authorList>
            <person name="Bowman J.P."/>
        </authorList>
    </citation>
    <scope>NUCLEOTIDE SEQUENCE [LARGE SCALE GENOMIC DNA]</scope>
    <source>
        <strain evidence="7 8">KCTC 52047</strain>
    </source>
</reference>
<dbReference type="SUPFAM" id="SSF82697">
    <property type="entry name" value="PurS-like"/>
    <property type="match status" value="1"/>
</dbReference>
<keyword evidence="1 6" id="KW-0963">Cytoplasm</keyword>
<keyword evidence="8" id="KW-1185">Reference proteome</keyword>
<gene>
    <name evidence="6 7" type="primary">purS</name>
    <name evidence="7" type="ORF">F3059_09790</name>
</gene>
<dbReference type="AlphaFoldDB" id="A0A6N6M2D8"/>
<name>A0A6N6M2D8_9FLAO</name>
<dbReference type="Gene3D" id="3.30.1280.10">
    <property type="entry name" value="Phosphoribosylformylglycinamidine synthase subunit PurS"/>
    <property type="match status" value="1"/>
</dbReference>
<evidence type="ECO:0000313" key="8">
    <source>
        <dbReference type="Proteomes" id="UP000435357"/>
    </source>
</evidence>
<organism evidence="7 8">
    <name type="scientific">Salibacter halophilus</name>
    <dbReference type="NCBI Taxonomy" id="1803916"/>
    <lineage>
        <taxon>Bacteria</taxon>
        <taxon>Pseudomonadati</taxon>
        <taxon>Bacteroidota</taxon>
        <taxon>Flavobacteriia</taxon>
        <taxon>Flavobacteriales</taxon>
        <taxon>Salibacteraceae</taxon>
        <taxon>Salibacter</taxon>
    </lineage>
</organism>
<evidence type="ECO:0000313" key="7">
    <source>
        <dbReference type="EMBL" id="KAB1063352.1"/>
    </source>
</evidence>
<proteinExistence type="inferred from homology"/>
<sequence length="86" mass="9651">MKFQASIDVMPHKVILDPQGKAVLSGLKNLGLNKMDNVRVGKHITLEVEADSKAEAEEKTTEACEKLLANKIMEYYEFEVTELQEA</sequence>
<comment type="subcellular location">
    <subcellularLocation>
        <location evidence="6">Cytoplasm</location>
    </subcellularLocation>
</comment>
<comment type="subunit">
    <text evidence="6">Part of the FGAM synthase complex composed of 1 PurL, 1 PurQ and 2 PurS subunits.</text>
</comment>
<keyword evidence="3 6" id="KW-0547">Nucleotide-binding</keyword>
<dbReference type="EC" id="6.3.5.3" evidence="6"/>
<dbReference type="NCBIfam" id="NF004630">
    <property type="entry name" value="PRK05974.1"/>
    <property type="match status" value="1"/>
</dbReference>
<dbReference type="GO" id="GO:0006189">
    <property type="term" value="P:'de novo' IMP biosynthetic process"/>
    <property type="evidence" value="ECO:0007669"/>
    <property type="project" value="UniProtKB-UniRule"/>
</dbReference>
<comment type="caution">
    <text evidence="7">The sequence shown here is derived from an EMBL/GenBank/DDBJ whole genome shotgun (WGS) entry which is preliminary data.</text>
</comment>
<comment type="pathway">
    <text evidence="6">Purine metabolism; IMP biosynthesis via de novo pathway; 5-amino-1-(5-phospho-D-ribosyl)imidazole from N(2)-formyl-N(1)-(5-phospho-D-ribosyl)glycinamide: step 1/2.</text>
</comment>
<comment type="similarity">
    <text evidence="6">Belongs to the PurS family.</text>
</comment>
<dbReference type="EMBL" id="WACR01000008">
    <property type="protein sequence ID" value="KAB1063352.1"/>
    <property type="molecule type" value="Genomic_DNA"/>
</dbReference>